<feature type="compositionally biased region" description="Acidic residues" evidence="2">
    <location>
        <begin position="160"/>
        <end position="178"/>
    </location>
</feature>
<dbReference type="AlphaFoldDB" id="A0A061B1L7"/>
<sequence>MSETATATTTTTKMSDLEAKRQAVLASMKRRTGSRSASATASPVMSQAALNTVNESVTQGTDMLASLEDAILDLRSLGYSFDTIVRASGVSRDFLEKCYIRWNFPVPTAPVDPIVPERSYSVPLVNNTYVKSRQYTSNKFYRSTDDKPEWCNQLVISLESSDEESSDESEDESENQEDIENVKAVEAEQEENQQPGGAKKTSSGDRVSDIEFEDDPYVPELVEISHKRSRTSSETPSLSETNVPLGEVDVTNDDYDPEMNLKVKKRRLSYEIRHRLLTLDDIKVQTELLKSKIESLGPTQSSRAQRRSEIKLSLELTGKQIKENEAKMENLYSMIHTLESFVEELQENVETLTQEDEAIEALESEYQNYVKQLALLEAEEARLLASEHKRVELRNKLIRQMKEKKLKKQSTENLQTVIQSEQESDQQPTDQKELGSTVEQPIEIEDDTSSQEVGASTSTTTKEQESSMTTPNTAEPAVYGDTIHKIPKVIIPPQE</sequence>
<evidence type="ECO:0000313" key="3">
    <source>
        <dbReference type="EMBL" id="CDR41490.1"/>
    </source>
</evidence>
<dbReference type="VEuPathDB" id="FungiDB:BON22_3716"/>
<name>A0A061B1L7_CYBFA</name>
<feature type="region of interest" description="Disordered" evidence="2">
    <location>
        <begin position="186"/>
        <end position="251"/>
    </location>
</feature>
<gene>
    <name evidence="3" type="ORF">CYFA0S_07e02828g</name>
</gene>
<dbReference type="EMBL" id="LK052892">
    <property type="protein sequence ID" value="CDR41490.1"/>
    <property type="molecule type" value="Genomic_DNA"/>
</dbReference>
<dbReference type="OrthoDB" id="4092240at2759"/>
<feature type="compositionally biased region" description="Low complexity" evidence="2">
    <location>
        <begin position="456"/>
        <end position="470"/>
    </location>
</feature>
<evidence type="ECO:0000256" key="2">
    <source>
        <dbReference type="SAM" id="MobiDB-lite"/>
    </source>
</evidence>
<keyword evidence="1" id="KW-0175">Coiled coil</keyword>
<evidence type="ECO:0000256" key="1">
    <source>
        <dbReference type="SAM" id="Coils"/>
    </source>
</evidence>
<feature type="compositionally biased region" description="Polar residues" evidence="2">
    <location>
        <begin position="419"/>
        <end position="429"/>
    </location>
</feature>
<dbReference type="PhylomeDB" id="A0A061B1L7"/>
<protein>
    <submittedName>
        <fullName evidence="3">CYFA0S07e02828g1_1</fullName>
    </submittedName>
</protein>
<proteinExistence type="predicted"/>
<accession>A0A061B1L7</accession>
<feature type="compositionally biased region" description="Polar residues" evidence="2">
    <location>
        <begin position="192"/>
        <end position="201"/>
    </location>
</feature>
<feature type="region of interest" description="Disordered" evidence="2">
    <location>
        <begin position="419"/>
        <end position="495"/>
    </location>
</feature>
<feature type="compositionally biased region" description="Polar residues" evidence="2">
    <location>
        <begin position="232"/>
        <end position="242"/>
    </location>
</feature>
<organism evidence="3">
    <name type="scientific">Cyberlindnera fabianii</name>
    <name type="common">Yeast</name>
    <name type="synonym">Hansenula fabianii</name>
    <dbReference type="NCBI Taxonomy" id="36022"/>
    <lineage>
        <taxon>Eukaryota</taxon>
        <taxon>Fungi</taxon>
        <taxon>Dikarya</taxon>
        <taxon>Ascomycota</taxon>
        <taxon>Saccharomycotina</taxon>
        <taxon>Saccharomycetes</taxon>
        <taxon>Phaffomycetales</taxon>
        <taxon>Phaffomycetaceae</taxon>
        <taxon>Cyberlindnera</taxon>
    </lineage>
</organism>
<reference evidence="3" key="1">
    <citation type="journal article" date="2014" name="Genome Announc.">
        <title>Genome sequence of the yeast Cyberlindnera fabianii (Hansenula fabianii).</title>
        <authorList>
            <person name="Freel K.C."/>
            <person name="Sarilar V."/>
            <person name="Neuveglise C."/>
            <person name="Devillers H."/>
            <person name="Friedrich A."/>
            <person name="Schacherer J."/>
        </authorList>
    </citation>
    <scope>NUCLEOTIDE SEQUENCE</scope>
    <source>
        <strain evidence="3">YJS4271</strain>
    </source>
</reference>
<feature type="region of interest" description="Disordered" evidence="2">
    <location>
        <begin position="159"/>
        <end position="178"/>
    </location>
</feature>
<feature type="coiled-coil region" evidence="1">
    <location>
        <begin position="328"/>
        <end position="414"/>
    </location>
</feature>